<evidence type="ECO:0008006" key="4">
    <source>
        <dbReference type="Google" id="ProtNLM"/>
    </source>
</evidence>
<evidence type="ECO:0000313" key="2">
    <source>
        <dbReference type="EMBL" id="RDX54130.1"/>
    </source>
</evidence>
<evidence type="ECO:0000313" key="3">
    <source>
        <dbReference type="Proteomes" id="UP000256964"/>
    </source>
</evidence>
<keyword evidence="1" id="KW-0732">Signal</keyword>
<accession>A0A371DNK8</accession>
<evidence type="ECO:0000256" key="1">
    <source>
        <dbReference type="SAM" id="SignalP"/>
    </source>
</evidence>
<organism evidence="2 3">
    <name type="scientific">Lentinus brumalis</name>
    <dbReference type="NCBI Taxonomy" id="2498619"/>
    <lineage>
        <taxon>Eukaryota</taxon>
        <taxon>Fungi</taxon>
        <taxon>Dikarya</taxon>
        <taxon>Basidiomycota</taxon>
        <taxon>Agaricomycotina</taxon>
        <taxon>Agaricomycetes</taxon>
        <taxon>Polyporales</taxon>
        <taxon>Polyporaceae</taxon>
        <taxon>Lentinus</taxon>
    </lineage>
</organism>
<keyword evidence="3" id="KW-1185">Reference proteome</keyword>
<protein>
    <recommendedName>
        <fullName evidence="4">Secreted protein</fullName>
    </recommendedName>
</protein>
<gene>
    <name evidence="2" type="ORF">OH76DRAFT_1065597</name>
</gene>
<name>A0A371DNK8_9APHY</name>
<dbReference type="AlphaFoldDB" id="A0A371DNK8"/>
<proteinExistence type="predicted"/>
<dbReference type="EMBL" id="KZ857385">
    <property type="protein sequence ID" value="RDX54130.1"/>
    <property type="molecule type" value="Genomic_DNA"/>
</dbReference>
<reference evidence="2 3" key="1">
    <citation type="journal article" date="2018" name="Biotechnol. Biofuels">
        <title>Integrative visual omics of the white-rot fungus Polyporus brumalis exposes the biotechnological potential of its oxidative enzymes for delignifying raw plant biomass.</title>
        <authorList>
            <person name="Miyauchi S."/>
            <person name="Rancon A."/>
            <person name="Drula E."/>
            <person name="Hage H."/>
            <person name="Chaduli D."/>
            <person name="Favel A."/>
            <person name="Grisel S."/>
            <person name="Henrissat B."/>
            <person name="Herpoel-Gimbert I."/>
            <person name="Ruiz-Duenas F.J."/>
            <person name="Chevret D."/>
            <person name="Hainaut M."/>
            <person name="Lin J."/>
            <person name="Wang M."/>
            <person name="Pangilinan J."/>
            <person name="Lipzen A."/>
            <person name="Lesage-Meessen L."/>
            <person name="Navarro D."/>
            <person name="Riley R."/>
            <person name="Grigoriev I.V."/>
            <person name="Zhou S."/>
            <person name="Raouche S."/>
            <person name="Rosso M.N."/>
        </authorList>
    </citation>
    <scope>NUCLEOTIDE SEQUENCE [LARGE SCALE GENOMIC DNA]</scope>
    <source>
        <strain evidence="2 3">BRFM 1820</strain>
    </source>
</reference>
<sequence length="155" mass="17627">MRREWRKRGASSAADLLLLLSSSGLHAQRYHSPTLSWAALGLLCASASPPRMSDITDRLAWKENHAHVRRDVHAYAMLPYSRPRSACDARVLLHPAVSHPHVHSQPYIGSLFTGSVQRALGLFCLGRELLHMTIPMLCIQRRFETLWRNLRLVEE</sequence>
<feature type="signal peptide" evidence="1">
    <location>
        <begin position="1"/>
        <end position="27"/>
    </location>
</feature>
<dbReference type="Proteomes" id="UP000256964">
    <property type="component" value="Unassembled WGS sequence"/>
</dbReference>
<feature type="chain" id="PRO_5016886367" description="Secreted protein" evidence="1">
    <location>
        <begin position="28"/>
        <end position="155"/>
    </location>
</feature>